<keyword evidence="2" id="KW-0677">Repeat</keyword>
<dbReference type="RefSeq" id="WP_277731278.1">
    <property type="nucleotide sequence ID" value="NZ_CP120733.1"/>
</dbReference>
<evidence type="ECO:0000313" key="5">
    <source>
        <dbReference type="EMBL" id="WFD09353.1"/>
    </source>
</evidence>
<dbReference type="PROSITE" id="PS50206">
    <property type="entry name" value="RHODANESE_3"/>
    <property type="match status" value="2"/>
</dbReference>
<dbReference type="PANTHER" id="PTHR43855">
    <property type="entry name" value="THIOSULFATE SULFURTRANSFERASE"/>
    <property type="match status" value="1"/>
</dbReference>
<dbReference type="PANTHER" id="PTHR43855:SF1">
    <property type="entry name" value="THIOSULFATE SULFURTRANSFERASE"/>
    <property type="match status" value="1"/>
</dbReference>
<keyword evidence="6" id="KW-1185">Reference proteome</keyword>
<evidence type="ECO:0000256" key="3">
    <source>
        <dbReference type="ARBA" id="ARBA00047549"/>
    </source>
</evidence>
<dbReference type="InterPro" id="IPR001307">
    <property type="entry name" value="Thiosulphate_STrfase_CS"/>
</dbReference>
<evidence type="ECO:0000256" key="1">
    <source>
        <dbReference type="ARBA" id="ARBA00012245"/>
    </source>
</evidence>
<evidence type="ECO:0000259" key="4">
    <source>
        <dbReference type="PROSITE" id="PS50206"/>
    </source>
</evidence>
<dbReference type="InterPro" id="IPR051126">
    <property type="entry name" value="Thiosulfate_sulfurtransferase"/>
</dbReference>
<dbReference type="InterPro" id="IPR001763">
    <property type="entry name" value="Rhodanese-like_dom"/>
</dbReference>
<dbReference type="InterPro" id="IPR036873">
    <property type="entry name" value="Rhodanese-like_dom_sf"/>
</dbReference>
<accession>A0ABY8E8W2</accession>
<dbReference type="Proteomes" id="UP001222800">
    <property type="component" value="Chromosome"/>
</dbReference>
<feature type="domain" description="Rhodanese" evidence="4">
    <location>
        <begin position="200"/>
        <end position="271"/>
    </location>
</feature>
<gene>
    <name evidence="5" type="ORF">P4S50_13270</name>
</gene>
<dbReference type="EMBL" id="CP120733">
    <property type="protein sequence ID" value="WFD09353.1"/>
    <property type="molecule type" value="Genomic_DNA"/>
</dbReference>
<organism evidence="5 6">
    <name type="scientific">Tepidibacter hydrothermalis</name>
    <dbReference type="NCBI Taxonomy" id="3036126"/>
    <lineage>
        <taxon>Bacteria</taxon>
        <taxon>Bacillati</taxon>
        <taxon>Bacillota</taxon>
        <taxon>Clostridia</taxon>
        <taxon>Peptostreptococcales</taxon>
        <taxon>Peptostreptococcaceae</taxon>
        <taxon>Tepidibacter</taxon>
    </lineage>
</organism>
<comment type="catalytic activity">
    <reaction evidence="3">
        <text>thiosulfate + hydrogen cyanide = thiocyanate + sulfite + 2 H(+)</text>
        <dbReference type="Rhea" id="RHEA:16881"/>
        <dbReference type="ChEBI" id="CHEBI:15378"/>
        <dbReference type="ChEBI" id="CHEBI:17359"/>
        <dbReference type="ChEBI" id="CHEBI:18022"/>
        <dbReference type="ChEBI" id="CHEBI:18407"/>
        <dbReference type="ChEBI" id="CHEBI:33542"/>
        <dbReference type="EC" id="2.8.1.1"/>
    </reaction>
</comment>
<dbReference type="PROSITE" id="PS51257">
    <property type="entry name" value="PROKAR_LIPOPROTEIN"/>
    <property type="match status" value="1"/>
</dbReference>
<feature type="domain" description="Rhodanese" evidence="4">
    <location>
        <begin position="56"/>
        <end position="170"/>
    </location>
</feature>
<dbReference type="EC" id="2.8.1.1" evidence="1"/>
<protein>
    <recommendedName>
        <fullName evidence="1">thiosulfate sulfurtransferase</fullName>
        <ecNumber evidence="1">2.8.1.1</ecNumber>
    </recommendedName>
</protein>
<dbReference type="CDD" id="cd01448">
    <property type="entry name" value="TST_Repeat_1"/>
    <property type="match status" value="1"/>
</dbReference>
<dbReference type="Gene3D" id="3.40.250.10">
    <property type="entry name" value="Rhodanese-like domain"/>
    <property type="match status" value="2"/>
</dbReference>
<sequence>MKSKRITLLLMSIVFIIVLSGCSKNNTTVKKEEFDASIYANNDYLITPNQLKDLLGSEELVLLDCNKPDMYKKQHIPGAISIGLHAFSDKTGKPGDPGWGTLVQKEELASRLEALGIDNDKTVVFYSNVFKGPGADGRAVWQLKQAGMDNVKLLVGGLSYWNDLGYETTNEVSEPIPTSNVVLKDYDESYSATKEYIHENLGKQVVIDVRTEGEYKGSQKVGEPRGGHITGAKHMLWTDLLNEDGTPKSSDDIKTIMADMGVTPEDDFTVY</sequence>
<dbReference type="SUPFAM" id="SSF52821">
    <property type="entry name" value="Rhodanese/Cell cycle control phosphatase"/>
    <property type="match status" value="2"/>
</dbReference>
<evidence type="ECO:0000256" key="2">
    <source>
        <dbReference type="ARBA" id="ARBA00022737"/>
    </source>
</evidence>
<dbReference type="Pfam" id="PF00581">
    <property type="entry name" value="Rhodanese"/>
    <property type="match status" value="1"/>
</dbReference>
<dbReference type="SMART" id="SM00450">
    <property type="entry name" value="RHOD"/>
    <property type="match status" value="1"/>
</dbReference>
<evidence type="ECO:0000313" key="6">
    <source>
        <dbReference type="Proteomes" id="UP001222800"/>
    </source>
</evidence>
<dbReference type="PROSITE" id="PS00380">
    <property type="entry name" value="RHODANESE_1"/>
    <property type="match status" value="1"/>
</dbReference>
<reference evidence="5 6" key="1">
    <citation type="submission" date="2023-03" db="EMBL/GenBank/DDBJ databases">
        <title>Complete genome sequence of Tepidibacter sp. SWIR-1, isolated from a deep-sea hydrothermal vent.</title>
        <authorList>
            <person name="Li X."/>
        </authorList>
    </citation>
    <scope>NUCLEOTIDE SEQUENCE [LARGE SCALE GENOMIC DNA]</scope>
    <source>
        <strain evidence="5 6">SWIR-1</strain>
    </source>
</reference>
<name>A0ABY8E8W2_9FIRM</name>
<proteinExistence type="predicted"/>